<dbReference type="InterPro" id="IPR018117">
    <property type="entry name" value="C5_DNA_meth_AS"/>
</dbReference>
<evidence type="ECO:0000256" key="6">
    <source>
        <dbReference type="ARBA" id="ARBA00047422"/>
    </source>
</evidence>
<dbReference type="GO" id="GO:0032259">
    <property type="term" value="P:methylation"/>
    <property type="evidence" value="ECO:0007669"/>
    <property type="project" value="UniProtKB-KW"/>
</dbReference>
<keyword evidence="5" id="KW-0680">Restriction system</keyword>
<keyword evidence="2 7" id="KW-0489">Methyltransferase</keyword>
<dbReference type="PANTHER" id="PTHR10629">
    <property type="entry name" value="CYTOSINE-SPECIFIC METHYLTRANSFERASE"/>
    <property type="match status" value="1"/>
</dbReference>
<proteinExistence type="inferred from homology"/>
<evidence type="ECO:0000256" key="5">
    <source>
        <dbReference type="ARBA" id="ARBA00022747"/>
    </source>
</evidence>
<dbReference type="AlphaFoldDB" id="A0A923I6E4"/>
<dbReference type="PROSITE" id="PS51679">
    <property type="entry name" value="SAM_MT_C5"/>
    <property type="match status" value="1"/>
</dbReference>
<dbReference type="GO" id="GO:0003886">
    <property type="term" value="F:DNA (cytosine-5-)-methyltransferase activity"/>
    <property type="evidence" value="ECO:0007669"/>
    <property type="project" value="UniProtKB-EC"/>
</dbReference>
<dbReference type="EMBL" id="JACOGG010000027">
    <property type="protein sequence ID" value="MBC3936999.1"/>
    <property type="molecule type" value="Genomic_DNA"/>
</dbReference>
<comment type="similarity">
    <text evidence="7">Belongs to the class I-like SAM-binding methyltransferase superfamily. C5-methyltransferase family.</text>
</comment>
<dbReference type="InterPro" id="IPR029063">
    <property type="entry name" value="SAM-dependent_MTases_sf"/>
</dbReference>
<evidence type="ECO:0000256" key="2">
    <source>
        <dbReference type="ARBA" id="ARBA00022603"/>
    </source>
</evidence>
<gene>
    <name evidence="8" type="ORF">H8K47_16700</name>
</gene>
<evidence type="ECO:0000256" key="4">
    <source>
        <dbReference type="ARBA" id="ARBA00022691"/>
    </source>
</evidence>
<dbReference type="PRINTS" id="PR00105">
    <property type="entry name" value="C5METTRFRASE"/>
</dbReference>
<evidence type="ECO:0000313" key="9">
    <source>
        <dbReference type="Proteomes" id="UP000612361"/>
    </source>
</evidence>
<dbReference type="GO" id="GO:0044027">
    <property type="term" value="P:negative regulation of gene expression via chromosomal CpG island methylation"/>
    <property type="evidence" value="ECO:0007669"/>
    <property type="project" value="TreeGrafter"/>
</dbReference>
<dbReference type="GO" id="GO:0009307">
    <property type="term" value="P:DNA restriction-modification system"/>
    <property type="evidence" value="ECO:0007669"/>
    <property type="project" value="UniProtKB-KW"/>
</dbReference>
<dbReference type="PROSITE" id="PS00094">
    <property type="entry name" value="C5_MTASE_1"/>
    <property type="match status" value="1"/>
</dbReference>
<keyword evidence="3 7" id="KW-0808">Transferase</keyword>
<dbReference type="RefSeq" id="WP_186882521.1">
    <property type="nucleotide sequence ID" value="NZ_JACOGG010000027.1"/>
</dbReference>
<comment type="catalytic activity">
    <reaction evidence="6">
        <text>a 2'-deoxycytidine in DNA + S-adenosyl-L-methionine = a 5-methyl-2'-deoxycytidine in DNA + S-adenosyl-L-homocysteine + H(+)</text>
        <dbReference type="Rhea" id="RHEA:13681"/>
        <dbReference type="Rhea" id="RHEA-COMP:11369"/>
        <dbReference type="Rhea" id="RHEA-COMP:11370"/>
        <dbReference type="ChEBI" id="CHEBI:15378"/>
        <dbReference type="ChEBI" id="CHEBI:57856"/>
        <dbReference type="ChEBI" id="CHEBI:59789"/>
        <dbReference type="ChEBI" id="CHEBI:85452"/>
        <dbReference type="ChEBI" id="CHEBI:85454"/>
        <dbReference type="EC" id="2.1.1.37"/>
    </reaction>
</comment>
<dbReference type="GO" id="GO:0003677">
    <property type="term" value="F:DNA binding"/>
    <property type="evidence" value="ECO:0007669"/>
    <property type="project" value="TreeGrafter"/>
</dbReference>
<evidence type="ECO:0000256" key="7">
    <source>
        <dbReference type="PROSITE-ProRule" id="PRU01016"/>
    </source>
</evidence>
<feature type="active site" evidence="7">
    <location>
        <position position="91"/>
    </location>
</feature>
<organism evidence="8 9">
    <name type="scientific">Undibacterium rugosum</name>
    <dbReference type="NCBI Taxonomy" id="2762291"/>
    <lineage>
        <taxon>Bacteria</taxon>
        <taxon>Pseudomonadati</taxon>
        <taxon>Pseudomonadota</taxon>
        <taxon>Betaproteobacteria</taxon>
        <taxon>Burkholderiales</taxon>
        <taxon>Oxalobacteraceae</taxon>
        <taxon>Undibacterium</taxon>
    </lineage>
</organism>
<name>A0A923I6E4_9BURK</name>
<comment type="caution">
    <text evidence="8">The sequence shown here is derived from an EMBL/GenBank/DDBJ whole genome shotgun (WGS) entry which is preliminary data.</text>
</comment>
<keyword evidence="4 7" id="KW-0949">S-adenosyl-L-methionine</keyword>
<dbReference type="Pfam" id="PF00145">
    <property type="entry name" value="DNA_methylase"/>
    <property type="match status" value="1"/>
</dbReference>
<protein>
    <recommendedName>
        <fullName evidence="1">DNA (cytosine-5-)-methyltransferase</fullName>
        <ecNumber evidence="1">2.1.1.37</ecNumber>
    </recommendedName>
</protein>
<dbReference type="SUPFAM" id="SSF53335">
    <property type="entry name" value="S-adenosyl-L-methionine-dependent methyltransferases"/>
    <property type="match status" value="1"/>
</dbReference>
<accession>A0A923I6E4</accession>
<dbReference type="EC" id="2.1.1.37" evidence="1"/>
<dbReference type="PANTHER" id="PTHR10629:SF52">
    <property type="entry name" value="DNA (CYTOSINE-5)-METHYLTRANSFERASE 1"/>
    <property type="match status" value="1"/>
</dbReference>
<sequence>MKFKKFIVKPTKSKAAFNFVSLFSGAGFGDYGLALAGGRCLAAAEIDKNRAGVHKLNIKAPIWGNICTEKDNLVNSLSGFEVDLLIATPPCQSFSTANAKRGLREDPEHADRDSRNHLFFEALSVARAINPKIIFFENVPNFLERKIKTENGKFTGRVREFISASLNEYCEWSGTICFSNLGIPQRRKRSVAIFVRRDLLPNEDRFFPENMTPLKWPLFPTELPVTILDALSDLPSLDSKDISTAVCPTDALHQVPVVSSTHYTWISSIPSGSNKSAWENGCLKCGAEVELDLIKCKKCGEILFNRPHMIESDGRVRLIKGFKTSYKRMPANDISPTITTASGSFSSDLKLHPTQNRVLSIRECARLQAIPDSFIWPAAFQDKKGHNFREMIGEAVPSIITYRFGKAITRFLRG</sequence>
<keyword evidence="9" id="KW-1185">Reference proteome</keyword>
<reference evidence="8" key="1">
    <citation type="submission" date="2020-08" db="EMBL/GenBank/DDBJ databases">
        <title>Novel species isolated from subtropical streams in China.</title>
        <authorList>
            <person name="Lu H."/>
        </authorList>
    </citation>
    <scope>NUCLEOTIDE SEQUENCE</scope>
    <source>
        <strain evidence="8">CY7W</strain>
    </source>
</reference>
<dbReference type="InterPro" id="IPR001525">
    <property type="entry name" value="C5_MeTfrase"/>
</dbReference>
<dbReference type="Proteomes" id="UP000612361">
    <property type="component" value="Unassembled WGS sequence"/>
</dbReference>
<dbReference type="Gene3D" id="3.90.120.10">
    <property type="entry name" value="DNA Methylase, subunit A, domain 2"/>
    <property type="match status" value="1"/>
</dbReference>
<evidence type="ECO:0000256" key="3">
    <source>
        <dbReference type="ARBA" id="ARBA00022679"/>
    </source>
</evidence>
<evidence type="ECO:0000256" key="1">
    <source>
        <dbReference type="ARBA" id="ARBA00011975"/>
    </source>
</evidence>
<dbReference type="Gene3D" id="3.40.50.150">
    <property type="entry name" value="Vaccinia Virus protein VP39"/>
    <property type="match status" value="1"/>
</dbReference>
<dbReference type="InterPro" id="IPR050390">
    <property type="entry name" value="C5-Methyltransferase"/>
</dbReference>
<evidence type="ECO:0000313" key="8">
    <source>
        <dbReference type="EMBL" id="MBC3936999.1"/>
    </source>
</evidence>